<dbReference type="InterPro" id="IPR045079">
    <property type="entry name" value="Oxoprolinase-like"/>
</dbReference>
<dbReference type="Pfam" id="PF05378">
    <property type="entry name" value="Hydant_A_N"/>
    <property type="match status" value="1"/>
</dbReference>
<dbReference type="GO" id="GO:0005829">
    <property type="term" value="C:cytosol"/>
    <property type="evidence" value="ECO:0007669"/>
    <property type="project" value="TreeGrafter"/>
</dbReference>
<comment type="similarity">
    <text evidence="1">Belongs to the oxoprolinase family.</text>
</comment>
<dbReference type="EMBL" id="CP036266">
    <property type="protein sequence ID" value="QDT19415.1"/>
    <property type="molecule type" value="Genomic_DNA"/>
</dbReference>
<sequence length="1284" mass="138043">MNGTKMDQIEKKWEFWIDVGGTFTDCIARSPQNEFIPFKTLSSGITKGRIQEIPDPTIIIDPSRQGDPADFWQEYQIVFLNEAGQTVHSAQVTSFDTATNSLQITPGLPESVSVSSGYELSSGEEAPVLAIRWILGLKKSEPISNVIVKLGTTRGTNALLTRNGARTAFITTKGFADVLLIGNQDRPRLFDLVIQKPEPLFESTVEINERIDSEGHVLQPPDPQIIRQQLAELKATGVESLAICLLHSFANPEHEELVARLAEEAGFDEISVSSRLSPLIKIVSRGDTTVMDAYLNPILKDYIKKLRTPLENCELKLMTSAGGLVDASHFVGKDSILSGPAGGVIGYSRVAGIAGFPRSIGFDMGGTSTDVSRFDGVYEREFETRKAGVRIVAPMLSIETVAAGGGSICGFDGIKLHVGPASAGADPGPACYGRGGPLTVTDLNLFLGKILPSRFPFTLDHSAVEQRLTAICEEIAASPMGKTYTPLELAEGFLQIANANMVRAIRNISVARGYDPADYVLVSFGGAGSQHACAIARSLGIHEVLIHPYSGILSAFGIGQADVRRFGQQSVLEIWSDELQQELQNRFATLDQSVYDEVCAEGIPPERIKAPEHSLEMRYLGTDATIQVRCQQGLDERTQFEQEHQRLYGYKHTARDIEVTAIRTEIVGLMEEPHLPAKEPVSRTPQPVETTTAYFQGQAQEAAVYLREDLQPGDQLAGPAIICEAISTVIIDPGFTAEILSRGETLMRETSPQSGGHADISTEADPVMLEIFNNLFASIAEQMGITLQKTSISTNVKERLDFSCAVFSATGDLVVNAPHIPVHLGAMSETVKRIIADNPDLGSGDVFVTNDPYRGGSHLPDVTVITPVHHPESGELVFFTASRAHHAEIGGIVPGSMPPFSKTLADEGVLIRNFKLVDHGTSREAELRELLLSGEHPSRSVADNLSDVSAQVAANNCGVTLLNDLVRRYSLPVVQAYMKHIQQAATEKMQLALAAIEDGDYSFTDHLDNGAPLCVKISIQGSRAVVDFTGTGPVLETNLNANRAIVNAAVLYVFRCLIQEDIPLNSGVLAPIEIILPECFLNPPERDSPAECAAMVGGNVETSQRTVDTLLGALGKAAASQGTMNNLTFGDETFGYYETICGGSGATADSAGTDAVHTHMTNTRLTDAEIIERRYPVRLHEFSIRTGSGGAGQHPGGDGIVRRIEFLKPLRISLLSERRGDYAPFGLDGGEPGQIGENLLQKAGTTTEESLGGKLSISVDAGDTLTIKTPGGGGYGSPGNTPAK</sequence>
<dbReference type="PANTHER" id="PTHR11365:SF23">
    <property type="entry name" value="HYPOTHETICAL 5-OXOPROLINASE (EUROFUNG)-RELATED"/>
    <property type="match status" value="1"/>
</dbReference>
<feature type="domain" description="Hydantoinase B/oxoprolinase" evidence="3">
    <location>
        <begin position="765"/>
        <end position="1278"/>
    </location>
</feature>
<evidence type="ECO:0000256" key="1">
    <source>
        <dbReference type="ARBA" id="ARBA00010403"/>
    </source>
</evidence>
<organism evidence="6 7">
    <name type="scientific">Gimesia chilikensis</name>
    <dbReference type="NCBI Taxonomy" id="2605989"/>
    <lineage>
        <taxon>Bacteria</taxon>
        <taxon>Pseudomonadati</taxon>
        <taxon>Planctomycetota</taxon>
        <taxon>Planctomycetia</taxon>
        <taxon>Planctomycetales</taxon>
        <taxon>Planctomycetaceae</taxon>
        <taxon>Gimesia</taxon>
    </lineage>
</organism>
<dbReference type="GO" id="GO:0006749">
    <property type="term" value="P:glutathione metabolic process"/>
    <property type="evidence" value="ECO:0007669"/>
    <property type="project" value="TreeGrafter"/>
</dbReference>
<dbReference type="OrthoDB" id="9768323at2"/>
<keyword evidence="7" id="KW-1185">Reference proteome</keyword>
<feature type="domain" description="Acetophenone carboxylase-like C-terminal" evidence="5">
    <location>
        <begin position="579"/>
        <end position="738"/>
    </location>
</feature>
<gene>
    <name evidence="6" type="primary">apc3</name>
    <name evidence="6" type="ORF">HG66A1_11800</name>
</gene>
<accession>A0A517PJ69</accession>
<dbReference type="InterPro" id="IPR002821">
    <property type="entry name" value="Hydantoinase_A"/>
</dbReference>
<keyword evidence="6" id="KW-0436">Ligase</keyword>
<dbReference type="EC" id="6.4.1.8" evidence="6"/>
<dbReference type="InterPro" id="IPR008040">
    <property type="entry name" value="Hydant_A_N"/>
</dbReference>
<dbReference type="GO" id="GO:0016874">
    <property type="term" value="F:ligase activity"/>
    <property type="evidence" value="ECO:0007669"/>
    <property type="project" value="UniProtKB-KW"/>
</dbReference>
<evidence type="ECO:0000259" key="5">
    <source>
        <dbReference type="Pfam" id="PF19278"/>
    </source>
</evidence>
<dbReference type="InterPro" id="IPR049517">
    <property type="entry name" value="ACX-like_C"/>
</dbReference>
<feature type="domain" description="Hydantoinase/oxoprolinase N-terminal" evidence="4">
    <location>
        <begin position="119"/>
        <end position="265"/>
    </location>
</feature>
<name>A0A517PJ69_9PLAN</name>
<proteinExistence type="inferred from homology"/>
<dbReference type="GO" id="GO:0017168">
    <property type="term" value="F:5-oxoprolinase (ATP-hydrolyzing) activity"/>
    <property type="evidence" value="ECO:0007669"/>
    <property type="project" value="TreeGrafter"/>
</dbReference>
<evidence type="ECO:0000259" key="4">
    <source>
        <dbReference type="Pfam" id="PF05378"/>
    </source>
</evidence>
<evidence type="ECO:0000313" key="6">
    <source>
        <dbReference type="EMBL" id="QDT19415.1"/>
    </source>
</evidence>
<dbReference type="Pfam" id="PF01968">
    <property type="entry name" value="Hydantoinase_A"/>
    <property type="match status" value="1"/>
</dbReference>
<evidence type="ECO:0000313" key="7">
    <source>
        <dbReference type="Proteomes" id="UP000320421"/>
    </source>
</evidence>
<dbReference type="Proteomes" id="UP000320421">
    <property type="component" value="Chromosome"/>
</dbReference>
<dbReference type="InterPro" id="IPR003692">
    <property type="entry name" value="Hydantoinase_B"/>
</dbReference>
<reference evidence="6 7" key="1">
    <citation type="submission" date="2019-02" db="EMBL/GenBank/DDBJ databases">
        <title>Deep-cultivation of Planctomycetes and their phenomic and genomic characterization uncovers novel biology.</title>
        <authorList>
            <person name="Wiegand S."/>
            <person name="Jogler M."/>
            <person name="Boedeker C."/>
            <person name="Pinto D."/>
            <person name="Vollmers J."/>
            <person name="Rivas-Marin E."/>
            <person name="Kohn T."/>
            <person name="Peeters S.H."/>
            <person name="Heuer A."/>
            <person name="Rast P."/>
            <person name="Oberbeckmann S."/>
            <person name="Bunk B."/>
            <person name="Jeske O."/>
            <person name="Meyerdierks A."/>
            <person name="Storesund J.E."/>
            <person name="Kallscheuer N."/>
            <person name="Luecker S."/>
            <person name="Lage O.M."/>
            <person name="Pohl T."/>
            <person name="Merkel B.J."/>
            <person name="Hornburger P."/>
            <person name="Mueller R.-W."/>
            <person name="Bruemmer F."/>
            <person name="Labrenz M."/>
            <person name="Spormann A.M."/>
            <person name="Op den Camp H."/>
            <person name="Overmann J."/>
            <person name="Amann R."/>
            <person name="Jetten M.S.M."/>
            <person name="Mascher T."/>
            <person name="Medema M.H."/>
            <person name="Devos D.P."/>
            <person name="Kaster A.-K."/>
            <person name="Ovreas L."/>
            <person name="Rohde M."/>
            <person name="Galperin M.Y."/>
            <person name="Jogler C."/>
        </authorList>
    </citation>
    <scope>NUCLEOTIDE SEQUENCE [LARGE SCALE GENOMIC DNA]</scope>
    <source>
        <strain evidence="6 7">HG66A1</strain>
    </source>
</reference>
<dbReference type="PANTHER" id="PTHR11365">
    <property type="entry name" value="5-OXOPROLINASE RELATED"/>
    <property type="match status" value="1"/>
</dbReference>
<evidence type="ECO:0000259" key="3">
    <source>
        <dbReference type="Pfam" id="PF02538"/>
    </source>
</evidence>
<dbReference type="Pfam" id="PF19278">
    <property type="entry name" value="Hydant_A_C"/>
    <property type="match status" value="1"/>
</dbReference>
<dbReference type="Pfam" id="PF02538">
    <property type="entry name" value="Hydantoinase_B"/>
    <property type="match status" value="1"/>
</dbReference>
<protein>
    <submittedName>
        <fullName evidence="6">Acetophenone carboxylase gamma subunit</fullName>
        <ecNumber evidence="6">6.4.1.8</ecNumber>
    </submittedName>
</protein>
<feature type="domain" description="Hydantoinase A/oxoprolinase" evidence="2">
    <location>
        <begin position="285"/>
        <end position="564"/>
    </location>
</feature>
<evidence type="ECO:0000259" key="2">
    <source>
        <dbReference type="Pfam" id="PF01968"/>
    </source>
</evidence>